<protein>
    <submittedName>
        <fullName evidence="1">Uncharacterized protein</fullName>
    </submittedName>
</protein>
<dbReference type="GO" id="GO:0016491">
    <property type="term" value="F:oxidoreductase activity"/>
    <property type="evidence" value="ECO:0007669"/>
    <property type="project" value="InterPro"/>
</dbReference>
<dbReference type="AlphaFoldDB" id="A0A840N4V2"/>
<proteinExistence type="predicted"/>
<dbReference type="SUPFAM" id="SSF55469">
    <property type="entry name" value="FMN-dependent nitroreductase-like"/>
    <property type="match status" value="1"/>
</dbReference>
<dbReference type="Gene3D" id="3.40.109.10">
    <property type="entry name" value="NADH Oxidase"/>
    <property type="match status" value="1"/>
</dbReference>
<reference evidence="1 2" key="1">
    <citation type="submission" date="2020-08" db="EMBL/GenBank/DDBJ databases">
        <title>Genomic Encyclopedia of Type Strains, Phase IV (KMG-IV): sequencing the most valuable type-strain genomes for metagenomic binning, comparative biology and taxonomic classification.</title>
        <authorList>
            <person name="Goeker M."/>
        </authorList>
    </citation>
    <scope>NUCLEOTIDE SEQUENCE [LARGE SCALE GENOMIC DNA]</scope>
    <source>
        <strain evidence="1 2">DSM 17498</strain>
    </source>
</reference>
<dbReference type="EMBL" id="JACHIJ010000011">
    <property type="protein sequence ID" value="MBB5055073.1"/>
    <property type="molecule type" value="Genomic_DNA"/>
</dbReference>
<sequence>MINSQGIVQSPVVREHAGIDDNQVIMKSITLGWPDENFSANAVVSDRKSVDEAKDHMSFFGRLCGALTLSLRARLEPT</sequence>
<organism evidence="1 2">
    <name type="scientific">Afipia massiliensis</name>
    <dbReference type="NCBI Taxonomy" id="211460"/>
    <lineage>
        <taxon>Bacteria</taxon>
        <taxon>Pseudomonadati</taxon>
        <taxon>Pseudomonadota</taxon>
        <taxon>Alphaproteobacteria</taxon>
        <taxon>Hyphomicrobiales</taxon>
        <taxon>Nitrobacteraceae</taxon>
        <taxon>Afipia</taxon>
    </lineage>
</organism>
<evidence type="ECO:0000313" key="1">
    <source>
        <dbReference type="EMBL" id="MBB5055073.1"/>
    </source>
</evidence>
<name>A0A840N4V2_9BRAD</name>
<comment type="caution">
    <text evidence="1">The sequence shown here is derived from an EMBL/GenBank/DDBJ whole genome shotgun (WGS) entry which is preliminary data.</text>
</comment>
<gene>
    <name evidence="1" type="ORF">HNQ36_005084</name>
</gene>
<dbReference type="InterPro" id="IPR000415">
    <property type="entry name" value="Nitroreductase-like"/>
</dbReference>
<dbReference type="Proteomes" id="UP000521227">
    <property type="component" value="Unassembled WGS sequence"/>
</dbReference>
<accession>A0A840N4V2</accession>
<evidence type="ECO:0000313" key="2">
    <source>
        <dbReference type="Proteomes" id="UP000521227"/>
    </source>
</evidence>